<reference evidence="1" key="1">
    <citation type="journal article" date="2010" name="BMC Genomics">
        <title>Genomes of three tomato pathogens within the Ralstonia solanacearum species complex reveal significant evolutionary divergence.</title>
        <authorList>
            <person name="Remenant B."/>
            <person name="Coupat-Goutaland B."/>
            <person name="Guidot A."/>
            <person name="Cellier G."/>
            <person name="Wicker E."/>
            <person name="Allen C."/>
            <person name="Fegan M."/>
            <person name="Pruvost O."/>
            <person name="Elbaz M."/>
            <person name="Calteau A."/>
            <person name="Salvignol G."/>
            <person name="Mornico D."/>
            <person name="Mangenot S."/>
            <person name="Barbe V."/>
            <person name="Medigue C."/>
            <person name="Prior P."/>
        </authorList>
    </citation>
    <scope>NUCLEOTIDE SEQUENCE [LARGE SCALE GENOMIC DNA]</scope>
    <source>
        <strain evidence="1">CFBP2957</strain>
        <plasmid evidence="1">RCFBPv3_mp</plasmid>
    </source>
</reference>
<name>D8P5X5_RALSL</name>
<dbReference type="AlphaFoldDB" id="D8P5X5"/>
<reference evidence="1" key="2">
    <citation type="submission" date="2010-02" db="EMBL/GenBank/DDBJ databases">
        <authorList>
            <person name="Genoscope - CEA"/>
        </authorList>
    </citation>
    <scope>NUCLEOTIDE SEQUENCE</scope>
    <source>
        <strain evidence="1">CFBP2957</strain>
        <plasmid evidence="1">RCFBPv3_mp</plasmid>
    </source>
</reference>
<keyword evidence="1" id="KW-0614">Plasmid</keyword>
<dbReference type="EMBL" id="FP885907">
    <property type="protein sequence ID" value="CBJ54311.1"/>
    <property type="molecule type" value="Genomic_DNA"/>
</dbReference>
<organism evidence="1">
    <name type="scientific">Ralstonia solanacearum CFBP2957</name>
    <dbReference type="NCBI Taxonomy" id="859656"/>
    <lineage>
        <taxon>Bacteria</taxon>
        <taxon>Pseudomonadati</taxon>
        <taxon>Pseudomonadota</taxon>
        <taxon>Betaproteobacteria</taxon>
        <taxon>Burkholderiales</taxon>
        <taxon>Burkholderiaceae</taxon>
        <taxon>Ralstonia</taxon>
        <taxon>Ralstonia solanacearum species complex</taxon>
    </lineage>
</organism>
<accession>D8P5X5</accession>
<gene>
    <name evidence="1" type="ORF">RCFBP_mp30225</name>
</gene>
<sequence>MMWVGKVNDPMLRIRYALYANVALHRDRLSASGLGLRSYPNG</sequence>
<evidence type="ECO:0000313" key="1">
    <source>
        <dbReference type="EMBL" id="CBJ54311.1"/>
    </source>
</evidence>
<geneLocation type="plasmid" evidence="1">
    <name>RCFBPv3_mp</name>
</geneLocation>
<proteinExistence type="predicted"/>
<protein>
    <submittedName>
        <fullName evidence="1">Uncharacterized protein</fullName>
    </submittedName>
</protein>